<evidence type="ECO:0000313" key="5">
    <source>
        <dbReference type="Proteomes" id="UP001365542"/>
    </source>
</evidence>
<feature type="region of interest" description="Disordered" evidence="1">
    <location>
        <begin position="81"/>
        <end position="101"/>
    </location>
</feature>
<feature type="region of interest" description="Disordered" evidence="1">
    <location>
        <begin position="1340"/>
        <end position="1359"/>
    </location>
</feature>
<dbReference type="FunFam" id="2.160.20.10:FF:000049">
    <property type="entry name" value="Putative exo-beta-1,3-glucanase"/>
    <property type="match status" value="1"/>
</dbReference>
<gene>
    <name evidence="4" type="ORF">TWF694_008944</name>
</gene>
<feature type="chain" id="PRO_5043418204" description="Rhamnogalacturonase A/B/Epimerase-like pectate lyase domain-containing protein" evidence="2">
    <location>
        <begin position="21"/>
        <end position="1425"/>
    </location>
</feature>
<dbReference type="PANTHER" id="PTHR33928">
    <property type="entry name" value="POLYGALACTURONASE QRT3"/>
    <property type="match status" value="1"/>
</dbReference>
<dbReference type="InterPro" id="IPR012334">
    <property type="entry name" value="Pectin_lyas_fold"/>
</dbReference>
<dbReference type="InterPro" id="IPR011050">
    <property type="entry name" value="Pectin_lyase_fold/virulence"/>
</dbReference>
<evidence type="ECO:0000259" key="3">
    <source>
        <dbReference type="Pfam" id="PF12708"/>
    </source>
</evidence>
<dbReference type="Gene3D" id="2.160.20.10">
    <property type="entry name" value="Single-stranded right-handed beta-helix, Pectin lyase-like"/>
    <property type="match status" value="2"/>
</dbReference>
<dbReference type="Proteomes" id="UP001365542">
    <property type="component" value="Unassembled WGS sequence"/>
</dbReference>
<dbReference type="Pfam" id="PF12708">
    <property type="entry name" value="Pect-lyase_RHGA_epim"/>
    <property type="match status" value="2"/>
</dbReference>
<dbReference type="SUPFAM" id="SSF51126">
    <property type="entry name" value="Pectin lyase-like"/>
    <property type="match status" value="2"/>
</dbReference>
<comment type="caution">
    <text evidence="4">The sequence shown here is derived from an EMBL/GenBank/DDBJ whole genome shotgun (WGS) entry which is preliminary data.</text>
</comment>
<sequence>MKLLCTVLTLFLTIFTASEGSALYEPYYHPHGELELRATLVVPQNTSASSTPDVAAALKLVQEQQIKQGKYNVNRLKHPLRNRKTTSPNRRVQGKHGNFTDTLPANVRNAVKVVAKDYAKKRRSQNGHTHAKRDAFWMEGVAHGSVAIGGSAGYVVFRNVKDYGAKGDGATDDTVAINLAISDGNRCGDNCGSSTVKPALVYFPSGTYIISSPIIQYYNTQLIGNAATPPTIKGSSAFIGLGLISSDVYIPGASGGEWYINQNNFLRQIRNFIIDTTSIPNVMAGQTIAPAGIHWQVAQVGNKLTQNAKSDTTHVGIFMENGSGGFMTDVTINGGATGAQFGNQQFTVRNFVFNNCRTAVQMIWDWAFTMESFTINNCGIGFNALGGADGTGPGSDQGTGSVTIVDTVITNTGTAVLATISGANATSILLDNVKFSGVTVGVSNNGATVLAGGSTTIASWGTGRFYNNLDQNGVGTSQSGGALPVSFARPAPLQGSNGWFQRSKPQYQTVAASGFLNVRSMGAKGDGVTDDTAALNSALSSAASAGQILWIPYGTYIITNTVVIPPGSRVVGEIWPQLMAKGANFADQTNPIPMIRVGTPGSTGTVELQDLMFTVQGATAGAILVEWNIKETTQGGAALWDCHFRVGGAIGSNLQAANCPKQTGAVINSCIAASLLLHITGSGYFENMWAWSADHDIDLTAQTQLDVYSGRGILIESSGPLWLYGTAAEHCVLYQYQIQNSADILLAMIQTESPYFQGAPIGAPTPFGPPAPATSAPSKRDGGMAPDELMEEYLANQIKIRALWKRSNQFTASDPSFSACSTDVECTVSWAIRILASSDIAVYGAGLYSWFQNYDQTCLATDQCQRYLAYVDEEKSTRVAFYNLVGVGASVMLTTLDGIAAYASDNQNGFGSTVLGFFITATNPSSGIPNVLGAYGNLLGPYGLARGVQFGDFDSGQNPTQVAGSGNALVIASTTRYYPVDTSNHVLGSDVRYQFYTAYEYWTIQDQTSLNCNEVTNGFDDLAASEPLGNGPGSLGGIYPRPNREVPFASLYNYLMFGSWCKFVKDYDVGSANIKSWDYVNEGSRVGYLHCDNNDLLDGVEPTNGYLCVKPKQPYSQFGGYYCSGVIYLQTAVCYLPANDIEGRGQPPTNPSSDPMSRFLLRTDLDLTPDFFSLTIRRQDLYQPNRQLFYTRRINQQRGQEGLSETAVDFALTRRLQTIWEGWPSRRLDGNAAGHYDFYDVTNPNSFLAFIRQTIFTPGLEDDANQNFYFRGMSTEFAMRARGIVYVMTEDPLHIPEVGIWHNVEFPTLTRAGTPVTQIVAVDETGSNWWYIWDANDRSVSPSNPRRAPPAPPRKKKKKRGFVRLEGYYTDIGGNADTSPGSYAATCMSGLQWLYMNSCPPPEAEIYTRDYEKTPGSGGHADFFG</sequence>
<dbReference type="PANTHER" id="PTHR33928:SF2">
    <property type="entry name" value="PECTATE LYASE SUPERFAMILY PROTEIN DOMAIN-CONTAINING PROTEIN-RELATED"/>
    <property type="match status" value="1"/>
</dbReference>
<feature type="signal peptide" evidence="2">
    <location>
        <begin position="1"/>
        <end position="20"/>
    </location>
</feature>
<accession>A0AAV9XDI1</accession>
<proteinExistence type="predicted"/>
<keyword evidence="2" id="KW-0732">Signal</keyword>
<organism evidence="4 5">
    <name type="scientific">Orbilia ellipsospora</name>
    <dbReference type="NCBI Taxonomy" id="2528407"/>
    <lineage>
        <taxon>Eukaryota</taxon>
        <taxon>Fungi</taxon>
        <taxon>Dikarya</taxon>
        <taxon>Ascomycota</taxon>
        <taxon>Pezizomycotina</taxon>
        <taxon>Orbiliomycetes</taxon>
        <taxon>Orbiliales</taxon>
        <taxon>Orbiliaceae</taxon>
        <taxon>Orbilia</taxon>
    </lineage>
</organism>
<feature type="domain" description="Rhamnogalacturonase A/B/Epimerase-like pectate lyase" evidence="3">
    <location>
        <begin position="157"/>
        <end position="382"/>
    </location>
</feature>
<dbReference type="InterPro" id="IPR039279">
    <property type="entry name" value="QRT3-like"/>
</dbReference>
<dbReference type="InterPro" id="IPR024535">
    <property type="entry name" value="RHGA/B-epi-like_pectate_lyase"/>
</dbReference>
<evidence type="ECO:0000313" key="4">
    <source>
        <dbReference type="EMBL" id="KAK6540122.1"/>
    </source>
</evidence>
<feature type="domain" description="Rhamnogalacturonase A/B/Epimerase-like pectate lyase" evidence="3">
    <location>
        <begin position="515"/>
        <end position="585"/>
    </location>
</feature>
<keyword evidence="5" id="KW-1185">Reference proteome</keyword>
<evidence type="ECO:0000256" key="2">
    <source>
        <dbReference type="SAM" id="SignalP"/>
    </source>
</evidence>
<evidence type="ECO:0000256" key="1">
    <source>
        <dbReference type="SAM" id="MobiDB-lite"/>
    </source>
</evidence>
<dbReference type="GO" id="GO:0004650">
    <property type="term" value="F:polygalacturonase activity"/>
    <property type="evidence" value="ECO:0007669"/>
    <property type="project" value="InterPro"/>
</dbReference>
<name>A0AAV9XDI1_9PEZI</name>
<protein>
    <recommendedName>
        <fullName evidence="3">Rhamnogalacturonase A/B/Epimerase-like pectate lyase domain-containing protein</fullName>
    </recommendedName>
</protein>
<dbReference type="EMBL" id="JAVHJO010000005">
    <property type="protein sequence ID" value="KAK6540122.1"/>
    <property type="molecule type" value="Genomic_DNA"/>
</dbReference>
<reference evidence="4 5" key="1">
    <citation type="submission" date="2019-10" db="EMBL/GenBank/DDBJ databases">
        <authorList>
            <person name="Palmer J.M."/>
        </authorList>
    </citation>
    <scope>NUCLEOTIDE SEQUENCE [LARGE SCALE GENOMIC DNA]</scope>
    <source>
        <strain evidence="4 5">TWF694</strain>
    </source>
</reference>
<dbReference type="CDD" id="cd23668">
    <property type="entry name" value="GH55_beta13glucanase-like"/>
    <property type="match status" value="1"/>
</dbReference>